<dbReference type="NCBIfam" id="TIGR04255">
    <property type="entry name" value="sporadTIGR04255"/>
    <property type="match status" value="1"/>
</dbReference>
<dbReference type="InterPro" id="IPR026349">
    <property type="entry name" value="CHP04255"/>
</dbReference>
<protein>
    <submittedName>
        <fullName evidence="1">TIGR04255 family protein</fullName>
    </submittedName>
</protein>
<proteinExistence type="predicted"/>
<evidence type="ECO:0000313" key="1">
    <source>
        <dbReference type="EMBL" id="PVU63600.1"/>
    </source>
</evidence>
<dbReference type="EMBL" id="PCFF01000004">
    <property type="protein sequence ID" value="PVU63600.1"/>
    <property type="molecule type" value="Genomic_DNA"/>
</dbReference>
<comment type="caution">
    <text evidence="1">The sequence shown here is derived from an EMBL/GenBank/DDBJ whole genome shotgun (WGS) entry which is preliminary data.</text>
</comment>
<reference evidence="1 2" key="1">
    <citation type="submission" date="2017-09" db="EMBL/GenBank/DDBJ databases">
        <title>Molecular Epidemiology of Livestock-Associated Methicillin Resistant Staphylococcus aureus (LA-MRSA) and Extended-Spectrum Beta-Lactamase (ESBL)-Producing Enterobacteriaceae in Pigs and Exposed Workers in Cameroon and South Africa.</title>
        <authorList>
            <person name="Founou L."/>
            <person name="Founou R.C."/>
            <person name="Allam M."/>
            <person name="Ismail A."/>
            <person name="Essack S.Y."/>
        </authorList>
    </citation>
    <scope>NUCLEOTIDE SEQUENCE [LARGE SCALE GENOMIC DNA]</scope>
    <source>
        <strain evidence="1 2">HH516E4IA</strain>
    </source>
</reference>
<dbReference type="Proteomes" id="UP000245817">
    <property type="component" value="Unassembled WGS sequence"/>
</dbReference>
<gene>
    <name evidence="1" type="ORF">CP554_06710</name>
</gene>
<sequence length="249" mass="28657">MVKLIPKRLKENALVNVLFEIRFSSENNTFSNIMPGILFTELSLKNSFRTPHFEMPEIIRQQNADFKYLPLVGFIWGDYNILLGDNVLLLSVNSRYPGWETFKKHICILMNIVKKHDLISVVERFSLKYVDIIEYPSAENIGEQLNMCISLGDENYLDPYLHLRSEKHEGDVVIIIQLAGNARAEGPAIKTREGFMIDIDCIINKRNLTFENVIQNFESELDSLHHKNKTVFFNFLTDKALANLGAVYG</sequence>
<accession>A0AAX1BWZ0</accession>
<evidence type="ECO:0000313" key="2">
    <source>
        <dbReference type="Proteomes" id="UP000245817"/>
    </source>
</evidence>
<organism evidence="1 2">
    <name type="scientific">Klebsiella pneumoniae</name>
    <dbReference type="NCBI Taxonomy" id="573"/>
    <lineage>
        <taxon>Bacteria</taxon>
        <taxon>Pseudomonadati</taxon>
        <taxon>Pseudomonadota</taxon>
        <taxon>Gammaproteobacteria</taxon>
        <taxon>Enterobacterales</taxon>
        <taxon>Enterobacteriaceae</taxon>
        <taxon>Klebsiella/Raoultella group</taxon>
        <taxon>Klebsiella</taxon>
        <taxon>Klebsiella pneumoniae complex</taxon>
    </lineage>
</organism>
<dbReference type="RefSeq" id="WP_004866273.1">
    <property type="nucleotide sequence ID" value="NZ_BAABZZ010000026.1"/>
</dbReference>
<name>A0AAX1BWZ0_KLEPN</name>
<dbReference type="AlphaFoldDB" id="A0AAX1BWZ0"/>